<name>A0A271IZI7_9BACT</name>
<evidence type="ECO:0000313" key="2">
    <source>
        <dbReference type="EMBL" id="PAP76214.1"/>
    </source>
</evidence>
<dbReference type="Proteomes" id="UP000216339">
    <property type="component" value="Unassembled WGS sequence"/>
</dbReference>
<keyword evidence="3" id="KW-1185">Reference proteome</keyword>
<feature type="signal peptide" evidence="1">
    <location>
        <begin position="1"/>
        <end position="23"/>
    </location>
</feature>
<accession>A0A271IZI7</accession>
<proteinExistence type="predicted"/>
<sequence length="229" mass="25125">MIRRLIAACVLALAVAAAPSAQTEEVVHTFELRDGQIYLDGRLLPDAVPDGLDLTGFAMAPLEYSGPLAPVLEIDGEAYVLENERLVTMSESSRPGRGVYIMGDVAETEAAPMPEEEVSPIVEAAYMRDVASRDGDLYDRMQEAAAMQTESDALAARIRALPSGPERTRLRGQLRDLLSDLLDLHHEIREGEISVAAQRLDAARQELSDRRDHHDDIVEGRLRELIGGQ</sequence>
<reference evidence="2 3" key="1">
    <citation type="submission" date="2016-11" db="EMBL/GenBank/DDBJ databases">
        <title>Study of marine rhodopsin-containing bacteria.</title>
        <authorList>
            <person name="Yoshizawa S."/>
            <person name="Kumagai Y."/>
            <person name="Kogure K."/>
        </authorList>
    </citation>
    <scope>NUCLEOTIDE SEQUENCE [LARGE SCALE GENOMIC DNA]</scope>
    <source>
        <strain evidence="2 3">SAORIC-28</strain>
    </source>
</reference>
<feature type="chain" id="PRO_5012018151" description="DUF4369 domain-containing protein" evidence="1">
    <location>
        <begin position="24"/>
        <end position="229"/>
    </location>
</feature>
<comment type="caution">
    <text evidence="2">The sequence shown here is derived from an EMBL/GenBank/DDBJ whole genome shotgun (WGS) entry which is preliminary data.</text>
</comment>
<organism evidence="2 3">
    <name type="scientific">Rubrivirga marina</name>
    <dbReference type="NCBI Taxonomy" id="1196024"/>
    <lineage>
        <taxon>Bacteria</taxon>
        <taxon>Pseudomonadati</taxon>
        <taxon>Rhodothermota</taxon>
        <taxon>Rhodothermia</taxon>
        <taxon>Rhodothermales</taxon>
        <taxon>Rubricoccaceae</taxon>
        <taxon>Rubrivirga</taxon>
    </lineage>
</organism>
<dbReference type="OrthoDB" id="1494822at2"/>
<dbReference type="RefSeq" id="WP_095509862.1">
    <property type="nucleotide sequence ID" value="NZ_MQWD01000001.1"/>
</dbReference>
<dbReference type="EMBL" id="MQWD01000001">
    <property type="protein sequence ID" value="PAP76214.1"/>
    <property type="molecule type" value="Genomic_DNA"/>
</dbReference>
<evidence type="ECO:0008006" key="4">
    <source>
        <dbReference type="Google" id="ProtNLM"/>
    </source>
</evidence>
<evidence type="ECO:0000256" key="1">
    <source>
        <dbReference type="SAM" id="SignalP"/>
    </source>
</evidence>
<dbReference type="AlphaFoldDB" id="A0A271IZI7"/>
<keyword evidence="1" id="KW-0732">Signal</keyword>
<gene>
    <name evidence="2" type="ORF">BSZ37_07035</name>
</gene>
<evidence type="ECO:0000313" key="3">
    <source>
        <dbReference type="Proteomes" id="UP000216339"/>
    </source>
</evidence>
<protein>
    <recommendedName>
        <fullName evidence="4">DUF4369 domain-containing protein</fullName>
    </recommendedName>
</protein>